<protein>
    <submittedName>
        <fullName evidence="4">Acetyl esterase/lipase</fullName>
    </submittedName>
</protein>
<dbReference type="SUPFAM" id="SSF53474">
    <property type="entry name" value="alpha/beta-Hydrolases"/>
    <property type="match status" value="1"/>
</dbReference>
<evidence type="ECO:0000256" key="2">
    <source>
        <dbReference type="SAM" id="SignalP"/>
    </source>
</evidence>
<evidence type="ECO:0000313" key="4">
    <source>
        <dbReference type="EMBL" id="RKD90882.1"/>
    </source>
</evidence>
<dbReference type="Proteomes" id="UP000283387">
    <property type="component" value="Unassembled WGS sequence"/>
</dbReference>
<dbReference type="EMBL" id="RAPN01000001">
    <property type="protein sequence ID" value="RKD90882.1"/>
    <property type="molecule type" value="Genomic_DNA"/>
</dbReference>
<organism evidence="4 5">
    <name type="scientific">Mangrovibacterium diazotrophicum</name>
    <dbReference type="NCBI Taxonomy" id="1261403"/>
    <lineage>
        <taxon>Bacteria</taxon>
        <taxon>Pseudomonadati</taxon>
        <taxon>Bacteroidota</taxon>
        <taxon>Bacteroidia</taxon>
        <taxon>Marinilabiliales</taxon>
        <taxon>Prolixibacteraceae</taxon>
        <taxon>Mangrovibacterium</taxon>
    </lineage>
</organism>
<feature type="signal peptide" evidence="2">
    <location>
        <begin position="1"/>
        <end position="23"/>
    </location>
</feature>
<keyword evidence="1" id="KW-0378">Hydrolase</keyword>
<feature type="chain" id="PRO_5019445490" evidence="2">
    <location>
        <begin position="24"/>
        <end position="290"/>
    </location>
</feature>
<dbReference type="RefSeq" id="WP_120272243.1">
    <property type="nucleotide sequence ID" value="NZ_RAPN01000001.1"/>
</dbReference>
<dbReference type="Pfam" id="PF20434">
    <property type="entry name" value="BD-FAE"/>
    <property type="match status" value="1"/>
</dbReference>
<evidence type="ECO:0000313" key="5">
    <source>
        <dbReference type="Proteomes" id="UP000283387"/>
    </source>
</evidence>
<keyword evidence="5" id="KW-1185">Reference proteome</keyword>
<dbReference type="Gene3D" id="3.40.50.1820">
    <property type="entry name" value="alpha/beta hydrolase"/>
    <property type="match status" value="1"/>
</dbReference>
<dbReference type="PANTHER" id="PTHR48081">
    <property type="entry name" value="AB HYDROLASE SUPERFAMILY PROTEIN C4A8.06C"/>
    <property type="match status" value="1"/>
</dbReference>
<comment type="caution">
    <text evidence="4">The sequence shown here is derived from an EMBL/GenBank/DDBJ whole genome shotgun (WGS) entry which is preliminary data.</text>
</comment>
<dbReference type="GO" id="GO:0016787">
    <property type="term" value="F:hydrolase activity"/>
    <property type="evidence" value="ECO:0007669"/>
    <property type="project" value="UniProtKB-KW"/>
</dbReference>
<accession>A0A419W609</accession>
<evidence type="ECO:0000259" key="3">
    <source>
        <dbReference type="Pfam" id="PF20434"/>
    </source>
</evidence>
<dbReference type="InterPro" id="IPR029058">
    <property type="entry name" value="AB_hydrolase_fold"/>
</dbReference>
<reference evidence="4 5" key="1">
    <citation type="submission" date="2018-09" db="EMBL/GenBank/DDBJ databases">
        <title>Genomic Encyclopedia of Archaeal and Bacterial Type Strains, Phase II (KMG-II): from individual species to whole genera.</title>
        <authorList>
            <person name="Goeker M."/>
        </authorList>
    </citation>
    <scope>NUCLEOTIDE SEQUENCE [LARGE SCALE GENOMIC DNA]</scope>
    <source>
        <strain evidence="4 5">DSM 27148</strain>
    </source>
</reference>
<dbReference type="InterPro" id="IPR049492">
    <property type="entry name" value="BD-FAE-like_dom"/>
</dbReference>
<keyword evidence="2" id="KW-0732">Signal</keyword>
<sequence length="290" mass="31963">MVNKTLQIFSLLFFNLIAVVCQAQTVIPLYDGGVPPGSELLTREETARRDENGEIVTIRNVSMPTLTVIQPEEGKKNGTALIICPGGGFQGLAFQHEGAETAKWCVEKGITAFILKYRLMPFPYPELDKAEQSQRDSIFIPFVRLAVADGLEAIRYVRSHAAEFGIDPAKIGIVGYSAGGTVTGSVGRTYTPESRPDFVAPVYAYCGAILGDRVPEDAPPMFLAWATDDPIAKGNPGLYEQWRDAGKSVEMHCFYSGGHGFSVVKQNKPSDQWPSLFEEWMINQGFLRKY</sequence>
<name>A0A419W609_9BACT</name>
<dbReference type="InterPro" id="IPR050300">
    <property type="entry name" value="GDXG_lipolytic_enzyme"/>
</dbReference>
<proteinExistence type="predicted"/>
<gene>
    <name evidence="4" type="ORF">BC643_1227</name>
</gene>
<evidence type="ECO:0000256" key="1">
    <source>
        <dbReference type="ARBA" id="ARBA00022801"/>
    </source>
</evidence>
<dbReference type="OrthoDB" id="9796689at2"/>
<feature type="domain" description="BD-FAE-like" evidence="3">
    <location>
        <begin position="146"/>
        <end position="183"/>
    </location>
</feature>
<dbReference type="AlphaFoldDB" id="A0A419W609"/>
<dbReference type="PANTHER" id="PTHR48081:SF6">
    <property type="entry name" value="PEPTIDASE S9 PROLYL OLIGOPEPTIDASE CATALYTIC DOMAIN-CONTAINING PROTEIN"/>
    <property type="match status" value="1"/>
</dbReference>